<sequence>MEDLTTGNTKKRKREYATYRTTKSVRKSKTPGVQVLSLHDDMTEIKQAEYRPHASLRCRQDQREMSFGTAIEDNVLASSPDSAQVSEPKPLNKTDLAAGSSVQGSDMFSRLIALCESLSSSKFSDAAVDSLRMRYFRHSIDFLGKERSLDDLRNYQNLAALKILTREKDITDAYESCEYEGIAEKHQDFVVACGGWLHKAQQRHVIGDSSLLNLLLEHNVPERWWKTGWQKFLDHIWTTGKMQNMDTHLQAAYTDVFGLRSKVPALREHWDECLKGLGHYSMKLHELYPGPLSPWKSQEDDGGGGNHRIDFSKCWHKPLSSVCRTVLIGWSIIGRTVKSAVYRRLGWVFCRVDKLWS</sequence>
<proteinExistence type="predicted"/>
<dbReference type="EMBL" id="JAVRRG010000282">
    <property type="protein sequence ID" value="KAK5074512.1"/>
    <property type="molecule type" value="Genomic_DNA"/>
</dbReference>
<protein>
    <submittedName>
        <fullName evidence="2">Uncharacterized protein</fullName>
    </submittedName>
</protein>
<comment type="caution">
    <text evidence="2">The sequence shown here is derived from an EMBL/GenBank/DDBJ whole genome shotgun (WGS) entry which is preliminary data.</text>
</comment>
<evidence type="ECO:0000313" key="3">
    <source>
        <dbReference type="Proteomes" id="UP001345013"/>
    </source>
</evidence>
<name>A0ABR0JUT3_9EURO</name>
<gene>
    <name evidence="2" type="ORF">LTR24_010160</name>
</gene>
<organism evidence="2 3">
    <name type="scientific">Lithohypha guttulata</name>
    <dbReference type="NCBI Taxonomy" id="1690604"/>
    <lineage>
        <taxon>Eukaryota</taxon>
        <taxon>Fungi</taxon>
        <taxon>Dikarya</taxon>
        <taxon>Ascomycota</taxon>
        <taxon>Pezizomycotina</taxon>
        <taxon>Eurotiomycetes</taxon>
        <taxon>Chaetothyriomycetidae</taxon>
        <taxon>Chaetothyriales</taxon>
        <taxon>Trichomeriaceae</taxon>
        <taxon>Lithohypha</taxon>
    </lineage>
</organism>
<feature type="region of interest" description="Disordered" evidence="1">
    <location>
        <begin position="1"/>
        <end position="31"/>
    </location>
</feature>
<evidence type="ECO:0000256" key="1">
    <source>
        <dbReference type="SAM" id="MobiDB-lite"/>
    </source>
</evidence>
<keyword evidence="3" id="KW-1185">Reference proteome</keyword>
<dbReference type="Proteomes" id="UP001345013">
    <property type="component" value="Unassembled WGS sequence"/>
</dbReference>
<reference evidence="2 3" key="1">
    <citation type="submission" date="2023-08" db="EMBL/GenBank/DDBJ databases">
        <title>Black Yeasts Isolated from many extreme environments.</title>
        <authorList>
            <person name="Coleine C."/>
            <person name="Stajich J.E."/>
            <person name="Selbmann L."/>
        </authorList>
    </citation>
    <scope>NUCLEOTIDE SEQUENCE [LARGE SCALE GENOMIC DNA]</scope>
    <source>
        <strain evidence="2 3">CCFEE 5885</strain>
    </source>
</reference>
<accession>A0ABR0JUT3</accession>
<evidence type="ECO:0000313" key="2">
    <source>
        <dbReference type="EMBL" id="KAK5074512.1"/>
    </source>
</evidence>
<feature type="region of interest" description="Disordered" evidence="1">
    <location>
        <begin position="78"/>
        <end position="99"/>
    </location>
</feature>